<gene>
    <name evidence="1" type="ORF">ABZ507_23620</name>
</gene>
<keyword evidence="2" id="KW-1185">Reference proteome</keyword>
<evidence type="ECO:0000313" key="1">
    <source>
        <dbReference type="EMBL" id="MEU2124807.1"/>
    </source>
</evidence>
<organism evidence="1 2">
    <name type="scientific">Nocardia niwae</name>
    <dbReference type="NCBI Taxonomy" id="626084"/>
    <lineage>
        <taxon>Bacteria</taxon>
        <taxon>Bacillati</taxon>
        <taxon>Actinomycetota</taxon>
        <taxon>Actinomycetes</taxon>
        <taxon>Mycobacteriales</taxon>
        <taxon>Nocardiaceae</taxon>
        <taxon>Nocardia</taxon>
    </lineage>
</organism>
<dbReference type="Proteomes" id="UP001550535">
    <property type="component" value="Unassembled WGS sequence"/>
</dbReference>
<evidence type="ECO:0000313" key="2">
    <source>
        <dbReference type="Proteomes" id="UP001550535"/>
    </source>
</evidence>
<reference evidence="1 2" key="1">
    <citation type="submission" date="2024-06" db="EMBL/GenBank/DDBJ databases">
        <title>The Natural Products Discovery Center: Release of the First 8490 Sequenced Strains for Exploring Actinobacteria Biosynthetic Diversity.</title>
        <authorList>
            <person name="Kalkreuter E."/>
            <person name="Kautsar S.A."/>
            <person name="Yang D."/>
            <person name="Bader C.D."/>
            <person name="Teijaro C.N."/>
            <person name="Fluegel L."/>
            <person name="Davis C.M."/>
            <person name="Simpson J.R."/>
            <person name="Lauterbach L."/>
            <person name="Steele A.D."/>
            <person name="Gui C."/>
            <person name="Meng S."/>
            <person name="Li G."/>
            <person name="Viehrig K."/>
            <person name="Ye F."/>
            <person name="Su P."/>
            <person name="Kiefer A.F."/>
            <person name="Nichols A."/>
            <person name="Cepeda A.J."/>
            <person name="Yan W."/>
            <person name="Fan B."/>
            <person name="Jiang Y."/>
            <person name="Adhikari A."/>
            <person name="Zheng C.-J."/>
            <person name="Schuster L."/>
            <person name="Cowan T.M."/>
            <person name="Smanski M.J."/>
            <person name="Chevrette M.G."/>
            <person name="De Carvalho L.P.S."/>
            <person name="Shen B."/>
        </authorList>
    </citation>
    <scope>NUCLEOTIDE SEQUENCE [LARGE SCALE GENOMIC DNA]</scope>
    <source>
        <strain evidence="1 2">NPDC019434</strain>
    </source>
</reference>
<dbReference type="InterPro" id="IPR045954">
    <property type="entry name" value="DUF6374"/>
</dbReference>
<comment type="caution">
    <text evidence="1">The sequence shown here is derived from an EMBL/GenBank/DDBJ whole genome shotgun (WGS) entry which is preliminary data.</text>
</comment>
<proteinExistence type="predicted"/>
<name>A0ABV2XFX5_9NOCA</name>
<protein>
    <submittedName>
        <fullName evidence="1">DUF6374 family protein</fullName>
    </submittedName>
</protein>
<accession>A0ABV2XFX5</accession>
<dbReference type="RefSeq" id="WP_357992657.1">
    <property type="nucleotide sequence ID" value="NZ_JBEYBR010000067.1"/>
</dbReference>
<dbReference type="Pfam" id="PF19901">
    <property type="entry name" value="DUF6374"/>
    <property type="match status" value="1"/>
</dbReference>
<sequence length="62" mass="6791">MPELEPTQFAHMQISAVRRQLLDAAAFGKHLGPEHLENMAEKLAEGLRAYTEAITPASCSVL</sequence>
<dbReference type="EMBL" id="JBEYBR010000067">
    <property type="protein sequence ID" value="MEU2124807.1"/>
    <property type="molecule type" value="Genomic_DNA"/>
</dbReference>